<dbReference type="RefSeq" id="WP_097615548.1">
    <property type="nucleotide sequence ID" value="NZ_NWSV01000033.1"/>
</dbReference>
<accession>A0A2A6J3P6</accession>
<evidence type="ECO:0000313" key="2">
    <source>
        <dbReference type="Proteomes" id="UP000220768"/>
    </source>
</evidence>
<gene>
    <name evidence="1" type="ORF">CO666_29440</name>
</gene>
<keyword evidence="2" id="KW-1185">Reference proteome</keyword>
<proteinExistence type="predicted"/>
<sequence>MKEFKRLQIPELTREPNMSCSEIVAEAAFALASGIIDTIPFIGSKLDEGQARAWPRSGVFTDDGVEMTGTPPEIFELCELLAGHIEKGAAFDVFEVFHKIARIDRLIDWSRGAVLSPEPHPVTH</sequence>
<organism evidence="1 2">
    <name type="scientific">Rhizobium chutanense</name>
    <dbReference type="NCBI Taxonomy" id="2035448"/>
    <lineage>
        <taxon>Bacteria</taxon>
        <taxon>Pseudomonadati</taxon>
        <taxon>Pseudomonadota</taxon>
        <taxon>Alphaproteobacteria</taxon>
        <taxon>Hyphomicrobiales</taxon>
        <taxon>Rhizobiaceae</taxon>
        <taxon>Rhizobium/Agrobacterium group</taxon>
        <taxon>Rhizobium</taxon>
    </lineage>
</organism>
<dbReference type="AlphaFoldDB" id="A0A2A6J3P6"/>
<reference evidence="1 2" key="1">
    <citation type="submission" date="2017-09" db="EMBL/GenBank/DDBJ databases">
        <title>Comparative genomics of rhizobia isolated from Phaseolus vulgaris in China.</title>
        <authorList>
            <person name="Tong W."/>
        </authorList>
    </citation>
    <scope>NUCLEOTIDE SEQUENCE [LARGE SCALE GENOMIC DNA]</scope>
    <source>
        <strain evidence="1 2">C5</strain>
    </source>
</reference>
<protein>
    <submittedName>
        <fullName evidence="1">Uncharacterized protein</fullName>
    </submittedName>
</protein>
<dbReference type="EMBL" id="NWSV01000033">
    <property type="protein sequence ID" value="PDT00622.1"/>
    <property type="molecule type" value="Genomic_DNA"/>
</dbReference>
<comment type="caution">
    <text evidence="1">The sequence shown here is derived from an EMBL/GenBank/DDBJ whole genome shotgun (WGS) entry which is preliminary data.</text>
</comment>
<dbReference type="Proteomes" id="UP000220768">
    <property type="component" value="Unassembled WGS sequence"/>
</dbReference>
<evidence type="ECO:0000313" key="1">
    <source>
        <dbReference type="EMBL" id="PDT00622.1"/>
    </source>
</evidence>
<name>A0A2A6J3P6_9HYPH</name>